<feature type="compositionally biased region" description="Basic and acidic residues" evidence="1">
    <location>
        <begin position="86"/>
        <end position="98"/>
    </location>
</feature>
<dbReference type="EMBL" id="KV425882">
    <property type="protein sequence ID" value="KZW04264.1"/>
    <property type="molecule type" value="Genomic_DNA"/>
</dbReference>
<dbReference type="InParanoid" id="A0A165QZ07"/>
<evidence type="ECO:0000256" key="1">
    <source>
        <dbReference type="SAM" id="MobiDB-lite"/>
    </source>
</evidence>
<dbReference type="Proteomes" id="UP000077266">
    <property type="component" value="Unassembled WGS sequence"/>
</dbReference>
<sequence>MLWDVRFSVGLLARYASVYLRDLLAEAKTANATSQKRKHGDSGPLTGRGDDSSAPHNGADAEDDSTSPRKRQKGAEDAIASTSDDSEGKQADRSDRNLVQEPPYVIGKDTKNATAAEPILLGDGTLVFDPTPGVAVLDEEGMKWCAFIIANLKAQMPASVDMGAEESPSAPREVSWY</sequence>
<evidence type="ECO:0000313" key="3">
    <source>
        <dbReference type="Proteomes" id="UP000077266"/>
    </source>
</evidence>
<organism evidence="2 3">
    <name type="scientific">Exidia glandulosa HHB12029</name>
    <dbReference type="NCBI Taxonomy" id="1314781"/>
    <lineage>
        <taxon>Eukaryota</taxon>
        <taxon>Fungi</taxon>
        <taxon>Dikarya</taxon>
        <taxon>Basidiomycota</taxon>
        <taxon>Agaricomycotina</taxon>
        <taxon>Agaricomycetes</taxon>
        <taxon>Auriculariales</taxon>
        <taxon>Exidiaceae</taxon>
        <taxon>Exidia</taxon>
    </lineage>
</organism>
<accession>A0A165QZ07</accession>
<keyword evidence="3" id="KW-1185">Reference proteome</keyword>
<name>A0A165QZ07_EXIGL</name>
<proteinExistence type="predicted"/>
<protein>
    <submittedName>
        <fullName evidence="2">Uncharacterized protein</fullName>
    </submittedName>
</protein>
<gene>
    <name evidence="2" type="ORF">EXIGLDRAFT_21114</name>
</gene>
<reference evidence="2 3" key="1">
    <citation type="journal article" date="2016" name="Mol. Biol. Evol.">
        <title>Comparative Genomics of Early-Diverging Mushroom-Forming Fungi Provides Insights into the Origins of Lignocellulose Decay Capabilities.</title>
        <authorList>
            <person name="Nagy L.G."/>
            <person name="Riley R."/>
            <person name="Tritt A."/>
            <person name="Adam C."/>
            <person name="Daum C."/>
            <person name="Floudas D."/>
            <person name="Sun H."/>
            <person name="Yadav J.S."/>
            <person name="Pangilinan J."/>
            <person name="Larsson K.H."/>
            <person name="Matsuura K."/>
            <person name="Barry K."/>
            <person name="Labutti K."/>
            <person name="Kuo R."/>
            <person name="Ohm R.A."/>
            <person name="Bhattacharya S.S."/>
            <person name="Shirouzu T."/>
            <person name="Yoshinaga Y."/>
            <person name="Martin F.M."/>
            <person name="Grigoriev I.V."/>
            <person name="Hibbett D.S."/>
        </authorList>
    </citation>
    <scope>NUCLEOTIDE SEQUENCE [LARGE SCALE GENOMIC DNA]</scope>
    <source>
        <strain evidence="2 3">HHB12029</strain>
    </source>
</reference>
<evidence type="ECO:0000313" key="2">
    <source>
        <dbReference type="EMBL" id="KZW04264.1"/>
    </source>
</evidence>
<feature type="region of interest" description="Disordered" evidence="1">
    <location>
        <begin position="29"/>
        <end position="110"/>
    </location>
</feature>
<dbReference type="AlphaFoldDB" id="A0A165QZ07"/>